<dbReference type="InterPro" id="IPR008996">
    <property type="entry name" value="IL1/FGF"/>
</dbReference>
<evidence type="ECO:0000256" key="1">
    <source>
        <dbReference type="ARBA" id="ARBA00007936"/>
    </source>
</evidence>
<keyword evidence="2" id="KW-0732">Signal</keyword>
<feature type="region of interest" description="Disordered" evidence="3">
    <location>
        <begin position="166"/>
        <end position="185"/>
    </location>
</feature>
<dbReference type="Gene3D" id="2.80.10.50">
    <property type="match status" value="1"/>
</dbReference>
<reference evidence="4" key="1">
    <citation type="submission" date="2023-08" db="EMBL/GenBank/DDBJ databases">
        <authorList>
            <person name="Alioto T."/>
            <person name="Alioto T."/>
            <person name="Gomez Garrido J."/>
        </authorList>
    </citation>
    <scope>NUCLEOTIDE SEQUENCE</scope>
</reference>
<protein>
    <recommendedName>
        <fullName evidence="2">Fibroblast growth factor</fullName>
        <shortName evidence="2">FGF</shortName>
    </recommendedName>
</protein>
<evidence type="ECO:0000256" key="2">
    <source>
        <dbReference type="RuleBase" id="RU049442"/>
    </source>
</evidence>
<dbReference type="GO" id="GO:0008083">
    <property type="term" value="F:growth factor activity"/>
    <property type="evidence" value="ECO:0007669"/>
    <property type="project" value="InterPro"/>
</dbReference>
<dbReference type="EMBL" id="OY660864">
    <property type="protein sequence ID" value="CAJ1048701.1"/>
    <property type="molecule type" value="Genomic_DNA"/>
</dbReference>
<organism evidence="4 5">
    <name type="scientific">Xyrichtys novacula</name>
    <name type="common">Pearly razorfish</name>
    <name type="synonym">Hemipteronotus novacula</name>
    <dbReference type="NCBI Taxonomy" id="13765"/>
    <lineage>
        <taxon>Eukaryota</taxon>
        <taxon>Metazoa</taxon>
        <taxon>Chordata</taxon>
        <taxon>Craniata</taxon>
        <taxon>Vertebrata</taxon>
        <taxon>Euteleostomi</taxon>
        <taxon>Actinopterygii</taxon>
        <taxon>Neopterygii</taxon>
        <taxon>Teleostei</taxon>
        <taxon>Neoteleostei</taxon>
        <taxon>Acanthomorphata</taxon>
        <taxon>Eupercaria</taxon>
        <taxon>Labriformes</taxon>
        <taxon>Labridae</taxon>
        <taxon>Xyrichtys</taxon>
    </lineage>
</organism>
<dbReference type="InterPro" id="IPR002209">
    <property type="entry name" value="Fibroblast_GF_fam"/>
</dbReference>
<feature type="chain" id="PRO_5043086108" description="Fibroblast growth factor" evidence="2">
    <location>
        <begin position="23"/>
        <end position="212"/>
    </location>
</feature>
<dbReference type="PANTHER" id="PTHR11486">
    <property type="entry name" value="FIBROBLAST GROWTH FACTOR"/>
    <property type="match status" value="1"/>
</dbReference>
<dbReference type="PRINTS" id="PR00263">
    <property type="entry name" value="HBGFFGF"/>
</dbReference>
<keyword evidence="5" id="KW-1185">Reference proteome</keyword>
<feature type="signal peptide" evidence="2">
    <location>
        <begin position="1"/>
        <end position="22"/>
    </location>
</feature>
<evidence type="ECO:0000313" key="5">
    <source>
        <dbReference type="Proteomes" id="UP001178508"/>
    </source>
</evidence>
<proteinExistence type="inferred from homology"/>
<dbReference type="SMART" id="SM00442">
    <property type="entry name" value="FGF"/>
    <property type="match status" value="1"/>
</dbReference>
<accession>A0AAV1EIY5</accession>
<sequence length="212" mass="23554">MLLLPLLFACFAELFFAGTVSCMPAGLQGPHIAHGWGQVVRLRHLYAARQGLHLLIGVDGQIHGSADQTLYSLLEIRPVDPGCVVMRGVATDRFLCIERDGSLYSSTIYSRDDCTFREQILPDGYNIYVSDRHGALLSLGNHRQRQQGRDRGVPSLAQFLPRISTLDQTSRPGPDIPEQQGQSVDLAEEPMDTMDVFGKLSQIIHSPSFHKR</sequence>
<dbReference type="PRINTS" id="PR00262">
    <property type="entry name" value="IL1HBGF"/>
</dbReference>
<dbReference type="AlphaFoldDB" id="A0AAV1EIY5"/>
<comment type="similarity">
    <text evidence="1 2">Belongs to the heparin-binding growth factors family.</text>
</comment>
<dbReference type="Pfam" id="PF00167">
    <property type="entry name" value="FGF"/>
    <property type="match status" value="1"/>
</dbReference>
<evidence type="ECO:0000256" key="3">
    <source>
        <dbReference type="SAM" id="MobiDB-lite"/>
    </source>
</evidence>
<evidence type="ECO:0000313" key="4">
    <source>
        <dbReference type="EMBL" id="CAJ1048701.1"/>
    </source>
</evidence>
<dbReference type="PROSITE" id="PS00247">
    <property type="entry name" value="HBGF_FGF"/>
    <property type="match status" value="1"/>
</dbReference>
<name>A0AAV1EIY5_XYRNO</name>
<dbReference type="SUPFAM" id="SSF50353">
    <property type="entry name" value="Cytokine"/>
    <property type="match status" value="1"/>
</dbReference>
<gene>
    <name evidence="4" type="ORF">XNOV1_A000512</name>
</gene>
<dbReference type="Proteomes" id="UP001178508">
    <property type="component" value="Chromosome 1"/>
</dbReference>